<evidence type="ECO:0000259" key="9">
    <source>
        <dbReference type="PROSITE" id="PS50928"/>
    </source>
</evidence>
<keyword evidence="6 8" id="KW-1133">Transmembrane helix</keyword>
<dbReference type="AlphaFoldDB" id="A0A0B2AQY9"/>
<keyword evidence="11" id="KW-1185">Reference proteome</keyword>
<keyword evidence="5" id="KW-0029">Amino-acid transport</keyword>
<comment type="similarity">
    <text evidence="8">Belongs to the binding-protein-dependent transport system permease family.</text>
</comment>
<evidence type="ECO:0000256" key="4">
    <source>
        <dbReference type="ARBA" id="ARBA00022692"/>
    </source>
</evidence>
<dbReference type="InterPro" id="IPR000515">
    <property type="entry name" value="MetI-like"/>
</dbReference>
<dbReference type="STRING" id="1338436.LK10_05710"/>
<sequence>MIWDNAFAVSIIPQLLQGLVVTVEITLLGTLIAALLGLALAILRRLAIPVVSQVVTFAVVFIRGTPLLVQAYCAFFVLPDYGISADAFTTGAIVIGINYSAYMAEVYRSGIQGVHIGQWEACTALGLPATRVWGRIILPQALRTVVPMLGNYLIQMFKDSAVLSAITVVELLGTAQAIGSSNFRYLEPLTIAAILFLIISYPSSRLVNRLERRYAPQH</sequence>
<feature type="transmembrane region" description="Helical" evidence="8">
    <location>
        <begin position="55"/>
        <end position="77"/>
    </location>
</feature>
<dbReference type="InterPro" id="IPR014341">
    <property type="entry name" value="Ectoine_EhuD"/>
</dbReference>
<evidence type="ECO:0000256" key="1">
    <source>
        <dbReference type="ARBA" id="ARBA00004651"/>
    </source>
</evidence>
<evidence type="ECO:0000256" key="3">
    <source>
        <dbReference type="ARBA" id="ARBA00022475"/>
    </source>
</evidence>
<dbReference type="NCBIfam" id="TIGR03003">
    <property type="entry name" value="ectoine_ehuD"/>
    <property type="match status" value="1"/>
</dbReference>
<feature type="domain" description="ABC transmembrane type-1" evidence="9">
    <location>
        <begin position="19"/>
        <end position="207"/>
    </location>
</feature>
<keyword evidence="2 8" id="KW-0813">Transport</keyword>
<dbReference type="EMBL" id="JTDL01000079">
    <property type="protein sequence ID" value="KHL04394.1"/>
    <property type="molecule type" value="Genomic_DNA"/>
</dbReference>
<keyword evidence="7 8" id="KW-0472">Membrane</keyword>
<evidence type="ECO:0000256" key="8">
    <source>
        <dbReference type="RuleBase" id="RU363032"/>
    </source>
</evidence>
<feature type="transmembrane region" description="Helical" evidence="8">
    <location>
        <begin position="161"/>
        <end position="179"/>
    </location>
</feature>
<proteinExistence type="inferred from homology"/>
<dbReference type="OrthoDB" id="92598at2"/>
<dbReference type="GO" id="GO:0022857">
    <property type="term" value="F:transmembrane transporter activity"/>
    <property type="evidence" value="ECO:0007669"/>
    <property type="project" value="InterPro"/>
</dbReference>
<keyword evidence="4 8" id="KW-0812">Transmembrane</keyword>
<comment type="subcellular location">
    <subcellularLocation>
        <location evidence="1 8">Cell membrane</location>
        <topology evidence="1 8">Multi-pass membrane protein</topology>
    </subcellularLocation>
</comment>
<dbReference type="CDD" id="cd06261">
    <property type="entry name" value="TM_PBP2"/>
    <property type="match status" value="1"/>
</dbReference>
<feature type="transmembrane region" description="Helical" evidence="8">
    <location>
        <begin position="20"/>
        <end position="43"/>
    </location>
</feature>
<comment type="caution">
    <text evidence="10">The sequence shown here is derived from an EMBL/GenBank/DDBJ whole genome shotgun (WGS) entry which is preliminary data.</text>
</comment>
<name>A0A0B2AQY9_9MICC</name>
<accession>A0A0B2AQY9</accession>
<dbReference type="Gene3D" id="1.10.3720.10">
    <property type="entry name" value="MetI-like"/>
    <property type="match status" value="1"/>
</dbReference>
<dbReference type="GO" id="GO:0043190">
    <property type="term" value="C:ATP-binding cassette (ABC) transporter complex"/>
    <property type="evidence" value="ECO:0007669"/>
    <property type="project" value="InterPro"/>
</dbReference>
<dbReference type="PANTHER" id="PTHR30614">
    <property type="entry name" value="MEMBRANE COMPONENT OF AMINO ACID ABC TRANSPORTER"/>
    <property type="match status" value="1"/>
</dbReference>
<dbReference type="GO" id="GO:0006865">
    <property type="term" value="P:amino acid transport"/>
    <property type="evidence" value="ECO:0007669"/>
    <property type="project" value="UniProtKB-KW"/>
</dbReference>
<evidence type="ECO:0000256" key="2">
    <source>
        <dbReference type="ARBA" id="ARBA00022448"/>
    </source>
</evidence>
<protein>
    <submittedName>
        <fullName evidence="10">Amino acid ABC transporter permease</fullName>
    </submittedName>
</protein>
<evidence type="ECO:0000313" key="10">
    <source>
        <dbReference type="EMBL" id="KHL04394.1"/>
    </source>
</evidence>
<feature type="transmembrane region" description="Helical" evidence="8">
    <location>
        <begin position="185"/>
        <end position="203"/>
    </location>
</feature>
<dbReference type="SUPFAM" id="SSF161098">
    <property type="entry name" value="MetI-like"/>
    <property type="match status" value="1"/>
</dbReference>
<dbReference type="PROSITE" id="PS50928">
    <property type="entry name" value="ABC_TM1"/>
    <property type="match status" value="1"/>
</dbReference>
<dbReference type="InterPro" id="IPR043429">
    <property type="entry name" value="ArtM/GltK/GlnP/TcyL/YhdX-like"/>
</dbReference>
<organism evidence="10 11">
    <name type="scientific">Sinomonas humi</name>
    <dbReference type="NCBI Taxonomy" id="1338436"/>
    <lineage>
        <taxon>Bacteria</taxon>
        <taxon>Bacillati</taxon>
        <taxon>Actinomycetota</taxon>
        <taxon>Actinomycetes</taxon>
        <taxon>Micrococcales</taxon>
        <taxon>Micrococcaceae</taxon>
        <taxon>Sinomonas</taxon>
    </lineage>
</organism>
<evidence type="ECO:0000313" key="11">
    <source>
        <dbReference type="Proteomes" id="UP000030982"/>
    </source>
</evidence>
<dbReference type="Proteomes" id="UP000030982">
    <property type="component" value="Unassembled WGS sequence"/>
</dbReference>
<dbReference type="NCBIfam" id="TIGR01726">
    <property type="entry name" value="HEQRo_perm_3TM"/>
    <property type="match status" value="1"/>
</dbReference>
<dbReference type="Pfam" id="PF00528">
    <property type="entry name" value="BPD_transp_1"/>
    <property type="match status" value="1"/>
</dbReference>
<keyword evidence="3" id="KW-1003">Cell membrane</keyword>
<reference evidence="10 11" key="1">
    <citation type="submission" date="2014-09" db="EMBL/GenBank/DDBJ databases">
        <title>Genome sequence of Sinomonas sp. MUSC 117.</title>
        <authorList>
            <person name="Lee L.-H."/>
        </authorList>
    </citation>
    <scope>NUCLEOTIDE SEQUENCE [LARGE SCALE GENOMIC DNA]</scope>
    <source>
        <strain evidence="10 11">MUSC 117</strain>
    </source>
</reference>
<evidence type="ECO:0000256" key="6">
    <source>
        <dbReference type="ARBA" id="ARBA00022989"/>
    </source>
</evidence>
<gene>
    <name evidence="10" type="ORF">LK10_05710</name>
</gene>
<feature type="transmembrane region" description="Helical" evidence="8">
    <location>
        <begin position="83"/>
        <end position="102"/>
    </location>
</feature>
<evidence type="ECO:0000256" key="7">
    <source>
        <dbReference type="ARBA" id="ARBA00023136"/>
    </source>
</evidence>
<dbReference type="InterPro" id="IPR010065">
    <property type="entry name" value="AA_ABC_transptr_permease_3TM"/>
</dbReference>
<evidence type="ECO:0000256" key="5">
    <source>
        <dbReference type="ARBA" id="ARBA00022970"/>
    </source>
</evidence>
<dbReference type="InterPro" id="IPR035906">
    <property type="entry name" value="MetI-like_sf"/>
</dbReference>
<dbReference type="RefSeq" id="WP_043120848.1">
    <property type="nucleotide sequence ID" value="NZ_JTDL01000079.1"/>
</dbReference>
<dbReference type="PANTHER" id="PTHR30614:SF0">
    <property type="entry name" value="L-CYSTINE TRANSPORT SYSTEM PERMEASE PROTEIN TCYL"/>
    <property type="match status" value="1"/>
</dbReference>